<dbReference type="GO" id="GO:0017101">
    <property type="term" value="C:aminoacyl-tRNA synthetase multienzyme complex"/>
    <property type="evidence" value="ECO:0007669"/>
    <property type="project" value="TreeGrafter"/>
</dbReference>
<evidence type="ECO:0000256" key="9">
    <source>
        <dbReference type="ARBA" id="ARBA00023146"/>
    </source>
</evidence>
<sequence length="768" mass="85069">MEKCGLLPLCMRLCSPFFFQFLVLFLLVSFGSEGSLSSGLCASLSPSRPSPSTPSSPPSSSSSGCASNLPVFPPSGFPSPPHPSLFSRPTGRCTPPPSPLADPRLRSFSRQAKRPRMRCLRSALCSAFVSPSASAARGSFPSRPPTSALNPGVSSGAAALSVCRFSLSFVRPPLPALCRSAPRNLSGFGKLPSVSPLPSSLRLCLTACSRASSSPSAARMPEDAQKREESQQPATAQDQTAAGEAAPSKKAQKKAEKEAAKEAAKAAKREALEAEQRAAQAVLNKKVEDLEQDVFGYLPVIDSRIRTSRVWIPVEDLHNHVGETVWIRGRVQESRGKGSVAFLMLRERQATVQGVLDAKRGNSKDMIKWTTSLPLESVVDVQGEVVKPEVEIQSTSQKGVEVLVKKIFCVSKAAQELPFQLRDAMRPEDGTEGGIRVNMDTRLDNRILDLRTPVNQAIFRIQSETIQLFREFLLTNKFVELHSPKLIGGASEGGASCFTLKYFNRDACLAQSPQLYKQMAMCADFERVFEIGPVFRAENSNTHRHLCEFTGLDLEMTFKEHYSEVLDVLDELFKFIFKGLSERCKKEIDIFHQQYPAEPFTWIEETPRLSFSEGVQMLREAGCANIPDDISEFDLSTEQEKMLGRLVKEKYKTDFYMLLQYPLKVRPFYTMPDPHNKMFSNSYDFFMRNEEIISGAQRVHDADLLTQRCLECGVPPSSIQTYIDSFRLGTAPHGGAGIGLERVVMLFLGAKNIRQVSLFPRDPKRLTP</sequence>
<dbReference type="InterPro" id="IPR004364">
    <property type="entry name" value="Aa-tRNA-synt_II"/>
</dbReference>
<dbReference type="InterPro" id="IPR045864">
    <property type="entry name" value="aa-tRNA-synth_II/BPL/LPL"/>
</dbReference>
<dbReference type="PRINTS" id="PR01042">
    <property type="entry name" value="TRNASYNTHASP"/>
</dbReference>
<comment type="catalytic activity">
    <reaction evidence="11">
        <text>tRNA(Asp) + L-aspartate + ATP = L-aspartyl-tRNA(Asp) + AMP + diphosphate</text>
        <dbReference type="Rhea" id="RHEA:19649"/>
        <dbReference type="Rhea" id="RHEA-COMP:9660"/>
        <dbReference type="Rhea" id="RHEA-COMP:9678"/>
        <dbReference type="ChEBI" id="CHEBI:29991"/>
        <dbReference type="ChEBI" id="CHEBI:30616"/>
        <dbReference type="ChEBI" id="CHEBI:33019"/>
        <dbReference type="ChEBI" id="CHEBI:78442"/>
        <dbReference type="ChEBI" id="CHEBI:78516"/>
        <dbReference type="ChEBI" id="CHEBI:456215"/>
        <dbReference type="EC" id="6.1.1.12"/>
    </reaction>
</comment>
<dbReference type="SUPFAM" id="SSF55681">
    <property type="entry name" value="Class II aaRS and biotin synthetases"/>
    <property type="match status" value="1"/>
</dbReference>
<evidence type="ECO:0000259" key="13">
    <source>
        <dbReference type="PROSITE" id="PS50862"/>
    </source>
</evidence>
<dbReference type="FunFam" id="3.30.930.10:FF:000013">
    <property type="entry name" value="Aspartate--tRNA ligase, cytoplasmic"/>
    <property type="match status" value="1"/>
</dbReference>
<evidence type="ECO:0000256" key="12">
    <source>
        <dbReference type="SAM" id="MobiDB-lite"/>
    </source>
</evidence>
<dbReference type="InterPro" id="IPR002312">
    <property type="entry name" value="Asp/Asn-tRNA-synth_IIb"/>
</dbReference>
<dbReference type="HAMAP" id="MF_02075">
    <property type="entry name" value="Asp_tRNA_synth_type2"/>
    <property type="match status" value="1"/>
</dbReference>
<dbReference type="Gene3D" id="2.40.50.140">
    <property type="entry name" value="Nucleic acid-binding proteins"/>
    <property type="match status" value="1"/>
</dbReference>
<dbReference type="EC" id="6.1.1.12" evidence="3"/>
<dbReference type="SUPFAM" id="SSF50249">
    <property type="entry name" value="Nucleic acid-binding proteins"/>
    <property type="match status" value="1"/>
</dbReference>
<evidence type="ECO:0000313" key="14">
    <source>
        <dbReference type="EMBL" id="CEL66426.1"/>
    </source>
</evidence>
<evidence type="ECO:0000256" key="1">
    <source>
        <dbReference type="ARBA" id="ARBA00004496"/>
    </source>
</evidence>
<keyword evidence="8" id="KW-0648">Protein biosynthesis</keyword>
<dbReference type="GO" id="GO:0006422">
    <property type="term" value="P:aspartyl-tRNA aminoacylation"/>
    <property type="evidence" value="ECO:0007669"/>
    <property type="project" value="InterPro"/>
</dbReference>
<keyword evidence="6" id="KW-0547">Nucleotide-binding</keyword>
<dbReference type="PANTHER" id="PTHR43450">
    <property type="entry name" value="ASPARTYL-TRNA SYNTHETASE"/>
    <property type="match status" value="1"/>
</dbReference>
<accession>A0A0F7UBS0</accession>
<feature type="domain" description="Aminoacyl-transfer RNA synthetases class-II family profile" evidence="13">
    <location>
        <begin position="459"/>
        <end position="768"/>
    </location>
</feature>
<keyword evidence="4" id="KW-0963">Cytoplasm</keyword>
<feature type="compositionally biased region" description="Low complexity" evidence="12">
    <location>
        <begin position="231"/>
        <end position="249"/>
    </location>
</feature>
<evidence type="ECO:0000256" key="4">
    <source>
        <dbReference type="ARBA" id="ARBA00022490"/>
    </source>
</evidence>
<dbReference type="NCBIfam" id="TIGR00458">
    <property type="entry name" value="aspS_nondisc"/>
    <property type="match status" value="1"/>
</dbReference>
<reference evidence="14" key="1">
    <citation type="journal article" date="2015" name="PLoS ONE">
        <title>Comprehensive Evaluation of Toxoplasma gondii VEG and Neospora caninum LIV Genomes with Tachyzoite Stage Transcriptome and Proteome Defines Novel Transcript Features.</title>
        <authorList>
            <person name="Ramaprasad A."/>
            <person name="Mourier T."/>
            <person name="Naeem R."/>
            <person name="Malas T.B."/>
            <person name="Moussa E."/>
            <person name="Panigrahi A."/>
            <person name="Vermont S.J."/>
            <person name="Otto T.D."/>
            <person name="Wastling J."/>
            <person name="Pain A."/>
        </authorList>
    </citation>
    <scope>NUCLEOTIDE SEQUENCE</scope>
    <source>
        <strain evidence="14">Liverpool</strain>
    </source>
</reference>
<dbReference type="PANTHER" id="PTHR43450:SF1">
    <property type="entry name" value="ASPARTATE--TRNA LIGASE, CYTOPLASMIC"/>
    <property type="match status" value="1"/>
</dbReference>
<dbReference type="Gene3D" id="3.30.930.10">
    <property type="entry name" value="Bira Bifunctional Protein, Domain 2"/>
    <property type="match status" value="1"/>
</dbReference>
<dbReference type="PROSITE" id="PS50862">
    <property type="entry name" value="AA_TRNA_LIGASE_II"/>
    <property type="match status" value="1"/>
</dbReference>
<feature type="region of interest" description="Disordered" evidence="12">
    <location>
        <begin position="47"/>
        <end position="66"/>
    </location>
</feature>
<protein>
    <recommendedName>
        <fullName evidence="3">aspartate--tRNA ligase</fullName>
        <ecNumber evidence="3">6.1.1.12</ecNumber>
    </recommendedName>
    <alternativeName>
        <fullName evidence="10">Aspartyl-tRNA synthetase</fullName>
    </alternativeName>
</protein>
<comment type="subcellular location">
    <subcellularLocation>
        <location evidence="1">Cytoplasm</location>
    </subcellularLocation>
</comment>
<dbReference type="GO" id="GO:0005829">
    <property type="term" value="C:cytosol"/>
    <property type="evidence" value="ECO:0007669"/>
    <property type="project" value="TreeGrafter"/>
</dbReference>
<name>A0A0F7UBS0_NEOCL</name>
<dbReference type="GO" id="GO:0004815">
    <property type="term" value="F:aspartate-tRNA ligase activity"/>
    <property type="evidence" value="ECO:0007669"/>
    <property type="project" value="UniProtKB-EC"/>
</dbReference>
<dbReference type="EMBL" id="LN714481">
    <property type="protein sequence ID" value="CEL66426.1"/>
    <property type="molecule type" value="Genomic_DNA"/>
</dbReference>
<dbReference type="Pfam" id="PF00152">
    <property type="entry name" value="tRNA-synt_2"/>
    <property type="match status" value="1"/>
</dbReference>
<dbReference type="NCBIfam" id="NF003483">
    <property type="entry name" value="PRK05159.1"/>
    <property type="match status" value="1"/>
</dbReference>
<keyword evidence="5" id="KW-0436">Ligase</keyword>
<dbReference type="InterPro" id="IPR004523">
    <property type="entry name" value="Asp-tRNA_synthase_2"/>
</dbReference>
<dbReference type="Pfam" id="PF01336">
    <property type="entry name" value="tRNA_anti-codon"/>
    <property type="match status" value="1"/>
</dbReference>
<dbReference type="AlphaFoldDB" id="A0A0F7UBS0"/>
<dbReference type="CDD" id="cd04320">
    <property type="entry name" value="AspRS_cyto_N"/>
    <property type="match status" value="1"/>
</dbReference>
<evidence type="ECO:0000256" key="3">
    <source>
        <dbReference type="ARBA" id="ARBA00012841"/>
    </source>
</evidence>
<evidence type="ECO:0000256" key="8">
    <source>
        <dbReference type="ARBA" id="ARBA00022917"/>
    </source>
</evidence>
<dbReference type="InterPro" id="IPR004365">
    <property type="entry name" value="NA-bd_OB_tRNA"/>
</dbReference>
<feature type="compositionally biased region" description="Basic and acidic residues" evidence="12">
    <location>
        <begin position="220"/>
        <end position="230"/>
    </location>
</feature>
<dbReference type="GO" id="GO:0005524">
    <property type="term" value="F:ATP binding"/>
    <property type="evidence" value="ECO:0007669"/>
    <property type="project" value="UniProtKB-KW"/>
</dbReference>
<dbReference type="CDD" id="cd00776">
    <property type="entry name" value="AsxRS_core"/>
    <property type="match status" value="1"/>
</dbReference>
<evidence type="ECO:0000256" key="6">
    <source>
        <dbReference type="ARBA" id="ARBA00022741"/>
    </source>
</evidence>
<keyword evidence="9 14" id="KW-0030">Aminoacyl-tRNA synthetase</keyword>
<evidence type="ECO:0000256" key="11">
    <source>
        <dbReference type="ARBA" id="ARBA00047904"/>
    </source>
</evidence>
<evidence type="ECO:0000256" key="2">
    <source>
        <dbReference type="ARBA" id="ARBA00005312"/>
    </source>
</evidence>
<proteinExistence type="inferred from homology"/>
<feature type="compositionally biased region" description="Basic and acidic residues" evidence="12">
    <location>
        <begin position="253"/>
        <end position="262"/>
    </location>
</feature>
<keyword evidence="7" id="KW-0067">ATP-binding</keyword>
<organism evidence="14">
    <name type="scientific">Neospora caninum (strain Liverpool)</name>
    <dbReference type="NCBI Taxonomy" id="572307"/>
    <lineage>
        <taxon>Eukaryota</taxon>
        <taxon>Sar</taxon>
        <taxon>Alveolata</taxon>
        <taxon>Apicomplexa</taxon>
        <taxon>Conoidasida</taxon>
        <taxon>Coccidia</taxon>
        <taxon>Eucoccidiorida</taxon>
        <taxon>Eimeriorina</taxon>
        <taxon>Sarcocystidae</taxon>
        <taxon>Neospora</taxon>
    </lineage>
</organism>
<evidence type="ECO:0000256" key="7">
    <source>
        <dbReference type="ARBA" id="ARBA00022840"/>
    </source>
</evidence>
<feature type="compositionally biased region" description="Pro residues" evidence="12">
    <location>
        <begin position="48"/>
        <end position="57"/>
    </location>
</feature>
<dbReference type="GO" id="GO:0003723">
    <property type="term" value="F:RNA binding"/>
    <property type="evidence" value="ECO:0007669"/>
    <property type="project" value="TreeGrafter"/>
</dbReference>
<evidence type="ECO:0000256" key="5">
    <source>
        <dbReference type="ARBA" id="ARBA00022598"/>
    </source>
</evidence>
<dbReference type="InterPro" id="IPR006195">
    <property type="entry name" value="aa-tRNA-synth_II"/>
</dbReference>
<feature type="region of interest" description="Disordered" evidence="12">
    <location>
        <begin position="213"/>
        <end position="262"/>
    </location>
</feature>
<comment type="similarity">
    <text evidence="2">Belongs to the class-II aminoacyl-tRNA synthetase family. Type 2 subfamily.</text>
</comment>
<dbReference type="InterPro" id="IPR012340">
    <property type="entry name" value="NA-bd_OB-fold"/>
</dbReference>
<evidence type="ECO:0000256" key="10">
    <source>
        <dbReference type="ARBA" id="ARBA00033155"/>
    </source>
</evidence>
<gene>
    <name evidence="14" type="ORF">BN1204_022400</name>
</gene>
<feature type="region of interest" description="Disordered" evidence="12">
    <location>
        <begin position="83"/>
        <end position="105"/>
    </location>
</feature>